<dbReference type="RefSeq" id="WP_069356738.1">
    <property type="nucleotide sequence ID" value="NZ_CP015251.1"/>
</dbReference>
<evidence type="ECO:0000256" key="4">
    <source>
        <dbReference type="ARBA" id="ARBA00022989"/>
    </source>
</evidence>
<dbReference type="Proteomes" id="UP000192743">
    <property type="component" value="Plasmid p174778"/>
</dbReference>
<dbReference type="PANTHER" id="PTHR22550:SF5">
    <property type="entry name" value="LEUCINE ZIPPER PROTEIN 4"/>
    <property type="match status" value="1"/>
</dbReference>
<evidence type="ECO:0000256" key="6">
    <source>
        <dbReference type="PIRNR" id="PIRNR005690"/>
    </source>
</evidence>
<dbReference type="AlphaFoldDB" id="A0A9W3SZH7"/>
<feature type="transmembrane region" description="Helical" evidence="7">
    <location>
        <begin position="412"/>
        <end position="432"/>
    </location>
</feature>
<evidence type="ECO:0000256" key="1">
    <source>
        <dbReference type="ARBA" id="ARBA00004141"/>
    </source>
</evidence>
<dbReference type="PANTHER" id="PTHR22550">
    <property type="entry name" value="SPORE GERMINATION PROTEIN"/>
    <property type="match status" value="1"/>
</dbReference>
<evidence type="ECO:0000256" key="5">
    <source>
        <dbReference type="ARBA" id="ARBA00023136"/>
    </source>
</evidence>
<dbReference type="GO" id="GO:0005886">
    <property type="term" value="C:plasma membrane"/>
    <property type="evidence" value="ECO:0007669"/>
    <property type="project" value="UniProtKB-SubCell"/>
</dbReference>
<keyword evidence="5 6" id="KW-0472">Membrane</keyword>
<dbReference type="EMBL" id="CP015251">
    <property type="protein sequence ID" value="AOM14312.1"/>
    <property type="molecule type" value="Genomic_DNA"/>
</dbReference>
<sequence length="512" mass="57762">MKWRKITSQLYATSDSSSTESTFLREEQPNILTTCLHQNIQTLQKIFNHNPYLIMNRHRLLDREIVLVHFQGLSDRTEIRDYILHLSMPNMSNTSQSSTSLFQLLKQLIDPIAGGTSSSCIKEIVNTILSGNTVFLLENYDQSYIVSTGASIERSISEPPSQNVLRGPRDGFTESLQTNTILIFQRIKNPSLCIKQKKIGTITNTNIGIVYIQDIVNEGILKKLMHRINNIKLEGILESAYIEPYLLDDGYSPFPTIYHTERPDIVAAALLKGRIAIIVDKTPFVLIVPSLFQHFLQSNEDEYQSVYFSSFLRILRYSSFWSSILLPSLFIAITCFHQEIIPTPLLMNLAAQRSGVPFPPIIEMLLMEITFEVFREAALRLPRTVANSISIVGALVIGEAAVQAGIVSSATIIIVACTAITNFTFPLYTLSLSTRLIRFGFLLCASIFGLYGVILGIIILLLHLCGVSSFGLEYFSPSSTQKKEFFRTPYSAQNRASLLEKCRSYFKNRRRI</sequence>
<evidence type="ECO:0000313" key="9">
    <source>
        <dbReference type="Proteomes" id="UP000192743"/>
    </source>
</evidence>
<evidence type="ECO:0000256" key="2">
    <source>
        <dbReference type="ARBA" id="ARBA00005278"/>
    </source>
</evidence>
<proteinExistence type="inferred from homology"/>
<feature type="transmembrane region" description="Helical" evidence="7">
    <location>
        <begin position="386"/>
        <end position="406"/>
    </location>
</feature>
<keyword evidence="4 7" id="KW-1133">Transmembrane helix</keyword>
<name>A0A9W3SZH7_BACTU</name>
<protein>
    <submittedName>
        <fullName evidence="8">Membrane protein YndD</fullName>
    </submittedName>
</protein>
<evidence type="ECO:0000256" key="3">
    <source>
        <dbReference type="ARBA" id="ARBA00022692"/>
    </source>
</evidence>
<dbReference type="InterPro" id="IPR004995">
    <property type="entry name" value="Spore_Ger"/>
</dbReference>
<organism evidence="8 9">
    <name type="scientific">Bacillus thuringiensis Bt18247</name>
    <dbReference type="NCBI Taxonomy" id="1423143"/>
    <lineage>
        <taxon>Bacteria</taxon>
        <taxon>Bacillati</taxon>
        <taxon>Bacillota</taxon>
        <taxon>Bacilli</taxon>
        <taxon>Bacillales</taxon>
        <taxon>Bacillaceae</taxon>
        <taxon>Bacillus</taxon>
        <taxon>Bacillus cereus group</taxon>
    </lineage>
</organism>
<accession>A0A9W3SZH7</accession>
<dbReference type="InterPro" id="IPR050768">
    <property type="entry name" value="UPF0353/GerABKA_families"/>
</dbReference>
<dbReference type="PIRSF" id="PIRSF005690">
    <property type="entry name" value="GerBA"/>
    <property type="match status" value="1"/>
</dbReference>
<dbReference type="GO" id="GO:0009847">
    <property type="term" value="P:spore germination"/>
    <property type="evidence" value="ECO:0007669"/>
    <property type="project" value="UniProtKB-UniRule"/>
</dbReference>
<keyword evidence="8" id="KW-0614">Plasmid</keyword>
<reference evidence="8 9" key="1">
    <citation type="submission" date="2016-02" db="EMBL/GenBank/DDBJ databases">
        <title>Comparative analysis of three nematocidal Bacillus thuringiensis strains.</title>
        <authorList>
            <person name="Hollensteiner J."/>
            <person name="Kloesener M."/>
            <person name="Bunk B."/>
            <person name="Sproeer C."/>
            <person name="Rosenstiel P."/>
            <person name="Schulte-Iserlohe R."/>
            <person name="Schulenburg H."/>
            <person name="Liesegang H."/>
        </authorList>
    </citation>
    <scope>NUCLEOTIDE SEQUENCE [LARGE SCALE GENOMIC DNA]</scope>
    <source>
        <strain evidence="8 9">Bt18247</strain>
        <plasmid evidence="8 9">p174778</plasmid>
    </source>
</reference>
<gene>
    <name evidence="8" type="primary">yndD</name>
    <name evidence="8" type="ORF">BTI247_59820</name>
</gene>
<feature type="transmembrane region" description="Helical" evidence="7">
    <location>
        <begin position="439"/>
        <end position="462"/>
    </location>
</feature>
<evidence type="ECO:0000313" key="8">
    <source>
        <dbReference type="EMBL" id="AOM14312.1"/>
    </source>
</evidence>
<comment type="similarity">
    <text evidence="2 6">Belongs to the GerABKA family.</text>
</comment>
<keyword evidence="3 7" id="KW-0812">Transmembrane</keyword>
<comment type="subcellular location">
    <subcellularLocation>
        <location evidence="6">Cell membrane</location>
    </subcellularLocation>
    <subcellularLocation>
        <location evidence="1">Membrane</location>
        <topology evidence="1">Multi-pass membrane protein</topology>
    </subcellularLocation>
</comment>
<evidence type="ECO:0000256" key="7">
    <source>
        <dbReference type="SAM" id="Phobius"/>
    </source>
</evidence>
<dbReference type="Pfam" id="PF03323">
    <property type="entry name" value="GerA"/>
    <property type="match status" value="1"/>
</dbReference>
<geneLocation type="plasmid" evidence="8 9">
    <name>p174778</name>
</geneLocation>